<dbReference type="EMBL" id="BAAAMR010000055">
    <property type="protein sequence ID" value="GAA2150793.1"/>
    <property type="molecule type" value="Genomic_DNA"/>
</dbReference>
<gene>
    <name evidence="1" type="ORF">GCM10009727_55410</name>
</gene>
<proteinExistence type="predicted"/>
<sequence>MDSGGAGTYFPVMAVSPQRVAFDAARVLVSAAGSDLCWWLCGEVGRCLGTAYEARLLETRLRLQEDDVYYKEAGCWRALLDDVLMDRPDAAECLYRVVGPLLGASAGG</sequence>
<organism evidence="1 2">
    <name type="scientific">Actinomadura napierensis</name>
    <dbReference type="NCBI Taxonomy" id="267854"/>
    <lineage>
        <taxon>Bacteria</taxon>
        <taxon>Bacillati</taxon>
        <taxon>Actinomycetota</taxon>
        <taxon>Actinomycetes</taxon>
        <taxon>Streptosporangiales</taxon>
        <taxon>Thermomonosporaceae</taxon>
        <taxon>Actinomadura</taxon>
    </lineage>
</organism>
<name>A0ABN2ZZE4_9ACTN</name>
<evidence type="ECO:0000313" key="1">
    <source>
        <dbReference type="EMBL" id="GAA2150793.1"/>
    </source>
</evidence>
<protein>
    <submittedName>
        <fullName evidence="1">Uncharacterized protein</fullName>
    </submittedName>
</protein>
<accession>A0ABN2ZZE4</accession>
<dbReference type="Proteomes" id="UP001501020">
    <property type="component" value="Unassembled WGS sequence"/>
</dbReference>
<comment type="caution">
    <text evidence="1">The sequence shown here is derived from an EMBL/GenBank/DDBJ whole genome shotgun (WGS) entry which is preliminary data.</text>
</comment>
<reference evidence="1 2" key="1">
    <citation type="journal article" date="2019" name="Int. J. Syst. Evol. Microbiol.">
        <title>The Global Catalogue of Microorganisms (GCM) 10K type strain sequencing project: providing services to taxonomists for standard genome sequencing and annotation.</title>
        <authorList>
            <consortium name="The Broad Institute Genomics Platform"/>
            <consortium name="The Broad Institute Genome Sequencing Center for Infectious Disease"/>
            <person name="Wu L."/>
            <person name="Ma J."/>
        </authorList>
    </citation>
    <scope>NUCLEOTIDE SEQUENCE [LARGE SCALE GENOMIC DNA]</scope>
    <source>
        <strain evidence="1 2">JCM 13850</strain>
    </source>
</reference>
<evidence type="ECO:0000313" key="2">
    <source>
        <dbReference type="Proteomes" id="UP001501020"/>
    </source>
</evidence>
<keyword evidence="2" id="KW-1185">Reference proteome</keyword>